<comment type="cofactor">
    <cofactor evidence="1">
        <name>Mn(2+)</name>
        <dbReference type="ChEBI" id="CHEBI:29035"/>
    </cofactor>
</comment>
<comment type="catalytic activity">
    <reaction evidence="8">
        <text>diphosphate + H2O = 2 phosphate + H(+)</text>
        <dbReference type="Rhea" id="RHEA:24576"/>
        <dbReference type="ChEBI" id="CHEBI:15377"/>
        <dbReference type="ChEBI" id="CHEBI:15378"/>
        <dbReference type="ChEBI" id="CHEBI:33019"/>
        <dbReference type="ChEBI" id="CHEBI:43474"/>
        <dbReference type="EC" id="3.6.1.1"/>
    </reaction>
</comment>
<dbReference type="Pfam" id="PF02833">
    <property type="entry name" value="DHHA2"/>
    <property type="match status" value="1"/>
</dbReference>
<evidence type="ECO:0000256" key="3">
    <source>
        <dbReference type="ARBA" id="ARBA00012146"/>
    </source>
</evidence>
<organism evidence="11 13">
    <name type="scientific">Adineta ricciae</name>
    <name type="common">Rotifer</name>
    <dbReference type="NCBI Taxonomy" id="249248"/>
    <lineage>
        <taxon>Eukaryota</taxon>
        <taxon>Metazoa</taxon>
        <taxon>Spiralia</taxon>
        <taxon>Gnathifera</taxon>
        <taxon>Rotifera</taxon>
        <taxon>Eurotatoria</taxon>
        <taxon>Bdelloidea</taxon>
        <taxon>Adinetida</taxon>
        <taxon>Adinetidae</taxon>
        <taxon>Adineta</taxon>
    </lineage>
</organism>
<sequence length="318" mass="35945">MTDKTDQIIVVGHRNPDTDAITAALVYADFLRRMNVNAKAYRLGDLNNETKFVLQTAGVEQPDMIPDNIPEGTQVALVDHNESQQSMKDLKKMRVSHVVDHHKLGDLTTSEPVYLRFEPVGCTGTILTKIFRENHLDIDQKTATLLLSAILSDTLHFRSPTTTDDDKKVVEYLHPLAKIDDIQAYAGKLFEAKSDLTGFSASQILLLDFKTFPFQNEHWAVGTAETCNTDKILERKDEFLKVMIEEKKKHKLNGFLFCVVDILKEKNLTLIPTEDEDKVVRQAFKVDIKDGIADLGSNISRKKQIVPTLEAYFNGKNK</sequence>
<evidence type="ECO:0000256" key="4">
    <source>
        <dbReference type="ARBA" id="ARBA00022723"/>
    </source>
</evidence>
<dbReference type="GO" id="GO:0004427">
    <property type="term" value="F:inorganic diphosphate phosphatase activity"/>
    <property type="evidence" value="ECO:0007669"/>
    <property type="project" value="UniProtKB-EC"/>
</dbReference>
<keyword evidence="6" id="KW-0464">Manganese</keyword>
<evidence type="ECO:0000313" key="10">
    <source>
        <dbReference type="EMBL" id="CAF0753814.1"/>
    </source>
</evidence>
<dbReference type="SUPFAM" id="SSF64182">
    <property type="entry name" value="DHH phosphoesterases"/>
    <property type="match status" value="1"/>
</dbReference>
<evidence type="ECO:0000256" key="7">
    <source>
        <dbReference type="ARBA" id="ARBA00032535"/>
    </source>
</evidence>
<dbReference type="InterPro" id="IPR051319">
    <property type="entry name" value="Oligoribo/pAp-PDE_c-di-AMP_PDE"/>
</dbReference>
<dbReference type="Gene3D" id="3.90.1640.10">
    <property type="entry name" value="inorganic pyrophosphatase (n-terminal core)"/>
    <property type="match status" value="1"/>
</dbReference>
<proteinExistence type="inferred from homology"/>
<evidence type="ECO:0000259" key="9">
    <source>
        <dbReference type="SMART" id="SM01131"/>
    </source>
</evidence>
<dbReference type="Proteomes" id="UP000663852">
    <property type="component" value="Unassembled WGS sequence"/>
</dbReference>
<evidence type="ECO:0000256" key="8">
    <source>
        <dbReference type="ARBA" id="ARBA00047820"/>
    </source>
</evidence>
<evidence type="ECO:0000256" key="2">
    <source>
        <dbReference type="ARBA" id="ARBA00010331"/>
    </source>
</evidence>
<dbReference type="EMBL" id="CAJNOR010000016">
    <property type="protein sequence ID" value="CAF0753814.1"/>
    <property type="molecule type" value="Genomic_DNA"/>
</dbReference>
<dbReference type="AlphaFoldDB" id="A0A814JPP4"/>
<dbReference type="EMBL" id="CAJNOJ010000074">
    <property type="protein sequence ID" value="CAF1040881.1"/>
    <property type="molecule type" value="Genomic_DNA"/>
</dbReference>
<dbReference type="GO" id="GO:0005737">
    <property type="term" value="C:cytoplasm"/>
    <property type="evidence" value="ECO:0007669"/>
    <property type="project" value="InterPro"/>
</dbReference>
<accession>A0A814JPP4</accession>
<dbReference type="NCBIfam" id="NF003877">
    <property type="entry name" value="PRK05427.1"/>
    <property type="match status" value="1"/>
</dbReference>
<dbReference type="InterPro" id="IPR038222">
    <property type="entry name" value="DHHA2_dom_sf"/>
</dbReference>
<dbReference type="EC" id="3.6.1.1" evidence="3"/>
<feature type="domain" description="DHHA2" evidence="9">
    <location>
        <begin position="186"/>
        <end position="313"/>
    </location>
</feature>
<reference evidence="11" key="1">
    <citation type="submission" date="2021-02" db="EMBL/GenBank/DDBJ databases">
        <authorList>
            <person name="Nowell W R."/>
        </authorList>
    </citation>
    <scope>NUCLEOTIDE SEQUENCE</scope>
</reference>
<evidence type="ECO:0000313" key="13">
    <source>
        <dbReference type="Proteomes" id="UP000663852"/>
    </source>
</evidence>
<keyword evidence="12" id="KW-1185">Reference proteome</keyword>
<gene>
    <name evidence="11" type="ORF">EDS130_LOCUS16922</name>
    <name evidence="10" type="ORF">XAT740_LOCUS569</name>
</gene>
<dbReference type="GO" id="GO:0046872">
    <property type="term" value="F:metal ion binding"/>
    <property type="evidence" value="ECO:0007669"/>
    <property type="project" value="UniProtKB-KW"/>
</dbReference>
<evidence type="ECO:0000313" key="11">
    <source>
        <dbReference type="EMBL" id="CAF1040881.1"/>
    </source>
</evidence>
<dbReference type="SMART" id="SM01131">
    <property type="entry name" value="DHHA2"/>
    <property type="match status" value="1"/>
</dbReference>
<comment type="caution">
    <text evidence="11">The sequence shown here is derived from an EMBL/GenBank/DDBJ whole genome shotgun (WGS) entry which is preliminary data.</text>
</comment>
<dbReference type="Pfam" id="PF01368">
    <property type="entry name" value="DHH"/>
    <property type="match status" value="1"/>
</dbReference>
<dbReference type="PANTHER" id="PTHR47618:SF1">
    <property type="entry name" value="BIFUNCTIONAL OLIGORIBONUCLEASE AND PAP PHOSPHATASE NRNA"/>
    <property type="match status" value="1"/>
</dbReference>
<evidence type="ECO:0000256" key="5">
    <source>
        <dbReference type="ARBA" id="ARBA00022801"/>
    </source>
</evidence>
<comment type="similarity">
    <text evidence="2">Belongs to the PPase class C family. Prune subfamily.</text>
</comment>
<dbReference type="InterPro" id="IPR004097">
    <property type="entry name" value="DHHA2"/>
</dbReference>
<keyword evidence="4" id="KW-0479">Metal-binding</keyword>
<dbReference type="PANTHER" id="PTHR47618">
    <property type="entry name" value="BIFUNCTIONAL OLIGORIBONUCLEASE AND PAP PHOSPHATASE NRNA"/>
    <property type="match status" value="1"/>
</dbReference>
<evidence type="ECO:0000313" key="12">
    <source>
        <dbReference type="Proteomes" id="UP000663828"/>
    </source>
</evidence>
<dbReference type="InterPro" id="IPR038763">
    <property type="entry name" value="DHH_sf"/>
</dbReference>
<name>A0A814JPP4_ADIRI</name>
<dbReference type="Gene3D" id="3.10.310.20">
    <property type="entry name" value="DHHA2 domain"/>
    <property type="match status" value="1"/>
</dbReference>
<dbReference type="FunFam" id="3.90.1640.10:FF:000001">
    <property type="entry name" value="Probable manganese-dependent inorganic pyrophosphatase"/>
    <property type="match status" value="1"/>
</dbReference>
<dbReference type="Proteomes" id="UP000663828">
    <property type="component" value="Unassembled WGS sequence"/>
</dbReference>
<dbReference type="InterPro" id="IPR001667">
    <property type="entry name" value="DDH_dom"/>
</dbReference>
<evidence type="ECO:0000256" key="1">
    <source>
        <dbReference type="ARBA" id="ARBA00001936"/>
    </source>
</evidence>
<dbReference type="OrthoDB" id="374045at2759"/>
<keyword evidence="5" id="KW-0378">Hydrolase</keyword>
<protein>
    <recommendedName>
        <fullName evidence="3">inorganic diphosphatase</fullName>
        <ecNumber evidence="3">3.6.1.1</ecNumber>
    </recommendedName>
    <alternativeName>
        <fullName evidence="7">Pyrophosphate phospho-hydrolase</fullName>
    </alternativeName>
</protein>
<evidence type="ECO:0000256" key="6">
    <source>
        <dbReference type="ARBA" id="ARBA00023211"/>
    </source>
</evidence>